<dbReference type="Proteomes" id="UP001295684">
    <property type="component" value="Unassembled WGS sequence"/>
</dbReference>
<evidence type="ECO:0000256" key="1">
    <source>
        <dbReference type="SAM" id="Coils"/>
    </source>
</evidence>
<comment type="caution">
    <text evidence="2">The sequence shown here is derived from an EMBL/GenBank/DDBJ whole genome shotgun (WGS) entry which is preliminary data.</text>
</comment>
<reference evidence="2" key="1">
    <citation type="submission" date="2023-07" db="EMBL/GenBank/DDBJ databases">
        <authorList>
            <consortium name="AG Swart"/>
            <person name="Singh M."/>
            <person name="Singh A."/>
            <person name="Seah K."/>
            <person name="Emmerich C."/>
        </authorList>
    </citation>
    <scope>NUCLEOTIDE SEQUENCE</scope>
    <source>
        <strain evidence="2">DP1</strain>
    </source>
</reference>
<protein>
    <submittedName>
        <fullName evidence="2">Uncharacterized protein</fullName>
    </submittedName>
</protein>
<accession>A0AAD1Y242</accession>
<dbReference type="AlphaFoldDB" id="A0AAD1Y242"/>
<keyword evidence="3" id="KW-1185">Reference proteome</keyword>
<gene>
    <name evidence="2" type="ORF">ECRASSUSDP1_LOCUS25441</name>
</gene>
<proteinExistence type="predicted"/>
<organism evidence="2 3">
    <name type="scientific">Euplotes crassus</name>
    <dbReference type="NCBI Taxonomy" id="5936"/>
    <lineage>
        <taxon>Eukaryota</taxon>
        <taxon>Sar</taxon>
        <taxon>Alveolata</taxon>
        <taxon>Ciliophora</taxon>
        <taxon>Intramacronucleata</taxon>
        <taxon>Spirotrichea</taxon>
        <taxon>Hypotrichia</taxon>
        <taxon>Euplotida</taxon>
        <taxon>Euplotidae</taxon>
        <taxon>Moneuplotes</taxon>
    </lineage>
</organism>
<keyword evidence="1" id="KW-0175">Coiled coil</keyword>
<name>A0AAD1Y242_EUPCR</name>
<dbReference type="EMBL" id="CAMPGE010026230">
    <property type="protein sequence ID" value="CAI2383923.1"/>
    <property type="molecule type" value="Genomic_DNA"/>
</dbReference>
<evidence type="ECO:0000313" key="2">
    <source>
        <dbReference type="EMBL" id="CAI2383923.1"/>
    </source>
</evidence>
<evidence type="ECO:0000313" key="3">
    <source>
        <dbReference type="Proteomes" id="UP001295684"/>
    </source>
</evidence>
<feature type="coiled-coil region" evidence="1">
    <location>
        <begin position="70"/>
        <end position="118"/>
    </location>
</feature>
<sequence length="202" mass="23401">MLDTNIYDVDISMKRIFTPHSKKEITRKVLNSISYKEVQIAESQLVLKMLIEVHQGLEAYKKTGDTDFGITKSQEKLASLEQRKEKEISTVKKIRKQNTALKMRIERYLKKIKKVEHKTMLRMRIVQKKAAKFYQRMREMGSSSKSIRNAYHESSIRNLYNSPMPANRKNKGGNSTLSVPCLEDTSYLKSPRSCQMSMTSGD</sequence>